<gene>
    <name evidence="1" type="ORF">ENT08_03975</name>
</gene>
<organism evidence="1">
    <name type="scientific">Desulfobacca acetoxidans</name>
    <dbReference type="NCBI Taxonomy" id="60893"/>
    <lineage>
        <taxon>Bacteria</taxon>
        <taxon>Pseudomonadati</taxon>
        <taxon>Thermodesulfobacteriota</taxon>
        <taxon>Desulfobaccia</taxon>
        <taxon>Desulfobaccales</taxon>
        <taxon>Desulfobaccaceae</taxon>
        <taxon>Desulfobacca</taxon>
    </lineage>
</organism>
<reference evidence="1" key="1">
    <citation type="journal article" date="2020" name="mSystems">
        <title>Genome- and Community-Level Interaction Insights into Carbon Utilization and Element Cycling Functions of Hydrothermarchaeota in Hydrothermal Sediment.</title>
        <authorList>
            <person name="Zhou Z."/>
            <person name="Liu Y."/>
            <person name="Xu W."/>
            <person name="Pan J."/>
            <person name="Luo Z.H."/>
            <person name="Li M."/>
        </authorList>
    </citation>
    <scope>NUCLEOTIDE SEQUENCE [LARGE SCALE GENOMIC DNA]</scope>
    <source>
        <strain evidence="1">SpSt-548</strain>
    </source>
</reference>
<protein>
    <submittedName>
        <fullName evidence="1">Uncharacterized protein</fullName>
    </submittedName>
</protein>
<sequence length="60" mass="6671">MVEVKELGKRFVKVKDSSGNEWLCPLEALKKASEATPEELEDCVELDVVVHTAGQIDAER</sequence>
<dbReference type="EMBL" id="DSXI01000228">
    <property type="protein sequence ID" value="HGS04883.1"/>
    <property type="molecule type" value="Genomic_DNA"/>
</dbReference>
<evidence type="ECO:0000313" key="1">
    <source>
        <dbReference type="EMBL" id="HGS04883.1"/>
    </source>
</evidence>
<name>A0A7V4G7N7_9BACT</name>
<accession>A0A7V4G7N7</accession>
<comment type="caution">
    <text evidence="1">The sequence shown here is derived from an EMBL/GenBank/DDBJ whole genome shotgun (WGS) entry which is preliminary data.</text>
</comment>
<dbReference type="AlphaFoldDB" id="A0A7V4G7N7"/>
<proteinExistence type="predicted"/>